<comment type="caution">
    <text evidence="8">The sequence shown here is derived from an EMBL/GenBank/DDBJ whole genome shotgun (WGS) entry which is preliminary data.</text>
</comment>
<dbReference type="GO" id="GO:0140359">
    <property type="term" value="F:ABC-type transporter activity"/>
    <property type="evidence" value="ECO:0007669"/>
    <property type="project" value="InterPro"/>
</dbReference>
<dbReference type="AlphaFoldDB" id="A0A1M3KYX3"/>
<feature type="transmembrane region" description="Helical" evidence="6">
    <location>
        <begin position="363"/>
        <end position="383"/>
    </location>
</feature>
<feature type="transmembrane region" description="Helical" evidence="6">
    <location>
        <begin position="389"/>
        <end position="410"/>
    </location>
</feature>
<evidence type="ECO:0000313" key="9">
    <source>
        <dbReference type="Proteomes" id="UP000184233"/>
    </source>
</evidence>
<keyword evidence="5 6" id="KW-0472">Membrane</keyword>
<evidence type="ECO:0000256" key="1">
    <source>
        <dbReference type="ARBA" id="ARBA00004651"/>
    </source>
</evidence>
<evidence type="ECO:0000256" key="5">
    <source>
        <dbReference type="ARBA" id="ARBA00023136"/>
    </source>
</evidence>
<dbReference type="EMBL" id="MKVH01000021">
    <property type="protein sequence ID" value="OJX57714.1"/>
    <property type="molecule type" value="Genomic_DNA"/>
</dbReference>
<dbReference type="PANTHER" id="PTHR30294">
    <property type="entry name" value="MEMBRANE COMPONENT OF ABC TRANSPORTER YHHJ-RELATED"/>
    <property type="match status" value="1"/>
</dbReference>
<name>A0A1M3KYX3_9BACT</name>
<feature type="transmembrane region" description="Helical" evidence="6">
    <location>
        <begin position="24"/>
        <end position="50"/>
    </location>
</feature>
<dbReference type="SUPFAM" id="SSF53850">
    <property type="entry name" value="Periplasmic binding protein-like II"/>
    <property type="match status" value="1"/>
</dbReference>
<dbReference type="Gene3D" id="3.40.190.10">
    <property type="entry name" value="Periplasmic binding protein-like II"/>
    <property type="match status" value="1"/>
</dbReference>
<feature type="transmembrane region" description="Helical" evidence="6">
    <location>
        <begin position="256"/>
        <end position="276"/>
    </location>
</feature>
<protein>
    <recommendedName>
        <fullName evidence="7">ABC-2 type transporter transmembrane domain-containing protein</fullName>
    </recommendedName>
</protein>
<keyword evidence="3 6" id="KW-0812">Transmembrane</keyword>
<evidence type="ECO:0000259" key="7">
    <source>
        <dbReference type="Pfam" id="PF12698"/>
    </source>
</evidence>
<dbReference type="InterPro" id="IPR013525">
    <property type="entry name" value="ABC2_TM"/>
</dbReference>
<reference evidence="8 9" key="1">
    <citation type="submission" date="2016-09" db="EMBL/GenBank/DDBJ databases">
        <title>Genome-resolved meta-omics ties microbial dynamics to process performance in biotechnology for thiocyanate degradation.</title>
        <authorList>
            <person name="Kantor R.S."/>
            <person name="Huddy R.J."/>
            <person name="Iyer R."/>
            <person name="Thomas B.C."/>
            <person name="Brown C.T."/>
            <person name="Anantharaman K."/>
            <person name="Tringe S."/>
            <person name="Hettich R.L."/>
            <person name="Harrison S.T."/>
            <person name="Banfield J.F."/>
        </authorList>
    </citation>
    <scope>NUCLEOTIDE SEQUENCE [LARGE SCALE GENOMIC DNA]</scope>
    <source>
        <strain evidence="8">59-99</strain>
    </source>
</reference>
<gene>
    <name evidence="8" type="ORF">BGO89_07005</name>
</gene>
<proteinExistence type="predicted"/>
<dbReference type="PANTHER" id="PTHR30294:SF29">
    <property type="entry name" value="MULTIDRUG ABC TRANSPORTER PERMEASE YBHS-RELATED"/>
    <property type="match status" value="1"/>
</dbReference>
<feature type="transmembrane region" description="Helical" evidence="6">
    <location>
        <begin position="337"/>
        <end position="356"/>
    </location>
</feature>
<sequence length="438" mass="46732">MSAATTKIGVIISHEYLTRVRSKWFILSTLLGPLAMSLLVLIPALAMMLAGDGANGKVAVLDRTGRLGASIVASDTALFTTGGQRSEQDLAEAVRKEELQAYVIIPADILDKGRVTMYSRGGSGISFEQNVRESIEPFVVDARLERAGADTSVIRLVQQGVEISALKITDKGVEEDASTVSAAVGYAAGFIIYILIFLYGTMVMRGVVDEKANRIVEVLASSARPYHIMMGKVVGIGLVGLTQLVMWIVLGSGAMMIIGLLIGSSGATVDPQAMAAMSGGPGADKAAMFTKITSIPALSLPSLVLFVFYFLCGYFIYATLFAAVGSAVDQEADANQLTFPVTFPVILTMLFIGNVIASPNGTLAVVLSLIPLFSPILMTVRVAATDVPLWQILASIVLMIGTFFGAVWLASRIYRIGILSYGKKPTFRDIGRWIRMNV</sequence>
<evidence type="ECO:0000256" key="3">
    <source>
        <dbReference type="ARBA" id="ARBA00022692"/>
    </source>
</evidence>
<feature type="transmembrane region" description="Helical" evidence="6">
    <location>
        <begin position="229"/>
        <end position="250"/>
    </location>
</feature>
<evidence type="ECO:0000256" key="4">
    <source>
        <dbReference type="ARBA" id="ARBA00022989"/>
    </source>
</evidence>
<dbReference type="InterPro" id="IPR051449">
    <property type="entry name" value="ABC-2_transporter_component"/>
</dbReference>
<accession>A0A1M3KYX3</accession>
<feature type="transmembrane region" description="Helical" evidence="6">
    <location>
        <begin position="183"/>
        <end position="208"/>
    </location>
</feature>
<dbReference type="GO" id="GO:0005886">
    <property type="term" value="C:plasma membrane"/>
    <property type="evidence" value="ECO:0007669"/>
    <property type="project" value="UniProtKB-SubCell"/>
</dbReference>
<evidence type="ECO:0000313" key="8">
    <source>
        <dbReference type="EMBL" id="OJX57714.1"/>
    </source>
</evidence>
<organism evidence="8 9">
    <name type="scientific">Candidatus Kapaibacterium thiocyanatum</name>
    <dbReference type="NCBI Taxonomy" id="1895771"/>
    <lineage>
        <taxon>Bacteria</taxon>
        <taxon>Pseudomonadati</taxon>
        <taxon>Candidatus Kapaibacteriota</taxon>
        <taxon>Candidatus Kapaibacteriia</taxon>
        <taxon>Candidatus Kapaibacteriales</taxon>
        <taxon>Candidatus Kapaibacteriaceae</taxon>
        <taxon>Candidatus Kapaibacterium</taxon>
    </lineage>
</organism>
<dbReference type="STRING" id="1895771.BGO89_07005"/>
<evidence type="ECO:0000256" key="2">
    <source>
        <dbReference type="ARBA" id="ARBA00022475"/>
    </source>
</evidence>
<evidence type="ECO:0000256" key="6">
    <source>
        <dbReference type="SAM" id="Phobius"/>
    </source>
</evidence>
<dbReference type="Proteomes" id="UP000184233">
    <property type="component" value="Unassembled WGS sequence"/>
</dbReference>
<dbReference type="Pfam" id="PF12698">
    <property type="entry name" value="ABC2_membrane_3"/>
    <property type="match status" value="1"/>
</dbReference>
<feature type="domain" description="ABC-2 type transporter transmembrane" evidence="7">
    <location>
        <begin position="23"/>
        <end position="411"/>
    </location>
</feature>
<feature type="transmembrane region" description="Helical" evidence="6">
    <location>
        <begin position="297"/>
        <end position="317"/>
    </location>
</feature>
<keyword evidence="4 6" id="KW-1133">Transmembrane helix</keyword>
<keyword evidence="2" id="KW-1003">Cell membrane</keyword>
<comment type="subcellular location">
    <subcellularLocation>
        <location evidence="1">Cell membrane</location>
        <topology evidence="1">Multi-pass membrane protein</topology>
    </subcellularLocation>
</comment>